<dbReference type="Proteomes" id="UP000305095">
    <property type="component" value="Unassembled WGS sequence"/>
</dbReference>
<name>A0A4U6RV70_BRAEL</name>
<protein>
    <submittedName>
        <fullName evidence="1">Uncharacterized protein</fullName>
    </submittedName>
</protein>
<reference evidence="1 2" key="1">
    <citation type="submission" date="2019-05" db="EMBL/GenBank/DDBJ databases">
        <title>Draft Genome of Bradyrhizobium elkanii strain SEMIA 938, Used in Commercial Inoculants for Lupinus spp. in Brazil.</title>
        <authorList>
            <person name="Hungria M."/>
            <person name="Delamuta J.R.M."/>
            <person name="Ribeiro R.A."/>
            <person name="Nogueira M.A."/>
        </authorList>
    </citation>
    <scope>NUCLEOTIDE SEQUENCE [LARGE SCALE GENOMIC DNA]</scope>
    <source>
        <strain evidence="1 2">Semia 938</strain>
    </source>
</reference>
<evidence type="ECO:0000313" key="1">
    <source>
        <dbReference type="EMBL" id="TKV78033.1"/>
    </source>
</evidence>
<dbReference type="RefSeq" id="WP_137481872.1">
    <property type="nucleotide sequence ID" value="NZ_SZZP01000019.1"/>
</dbReference>
<gene>
    <name evidence="1" type="ORF">FDV58_27950</name>
</gene>
<sequence length="74" mass="8520">MTRAYAKMVQIDVLEKPIERIKETCELMGIADRFDRALPELETFLEAEIAQGEVRESKLTFDGLCYLRQLLAQA</sequence>
<proteinExistence type="predicted"/>
<comment type="caution">
    <text evidence="1">The sequence shown here is derived from an EMBL/GenBank/DDBJ whole genome shotgun (WGS) entry which is preliminary data.</text>
</comment>
<accession>A0A4U6RV70</accession>
<organism evidence="1 2">
    <name type="scientific">Bradyrhizobium elkanii</name>
    <dbReference type="NCBI Taxonomy" id="29448"/>
    <lineage>
        <taxon>Bacteria</taxon>
        <taxon>Pseudomonadati</taxon>
        <taxon>Pseudomonadota</taxon>
        <taxon>Alphaproteobacteria</taxon>
        <taxon>Hyphomicrobiales</taxon>
        <taxon>Nitrobacteraceae</taxon>
        <taxon>Bradyrhizobium</taxon>
    </lineage>
</organism>
<dbReference type="EMBL" id="SZZP01000019">
    <property type="protein sequence ID" value="TKV78033.1"/>
    <property type="molecule type" value="Genomic_DNA"/>
</dbReference>
<evidence type="ECO:0000313" key="2">
    <source>
        <dbReference type="Proteomes" id="UP000305095"/>
    </source>
</evidence>
<dbReference type="AlphaFoldDB" id="A0A4U6RV70"/>